<dbReference type="InterPro" id="IPR017926">
    <property type="entry name" value="GATASE"/>
</dbReference>
<dbReference type="SUPFAM" id="SSF52317">
    <property type="entry name" value="Class I glutamine amidotransferase-like"/>
    <property type="match status" value="1"/>
</dbReference>
<keyword evidence="1" id="KW-0315">Glutamine amidotransferase</keyword>
<dbReference type="EMBL" id="VOOS01000005">
    <property type="protein sequence ID" value="TXB64299.1"/>
    <property type="molecule type" value="Genomic_DNA"/>
</dbReference>
<dbReference type="PANTHER" id="PTHR43418:SF4">
    <property type="entry name" value="MULTIFUNCTIONAL TRYPTOPHAN BIOSYNTHESIS PROTEIN"/>
    <property type="match status" value="1"/>
</dbReference>
<reference evidence="3 4" key="1">
    <citation type="submission" date="2019-08" db="EMBL/GenBank/DDBJ databases">
        <title>Genome of Vicingus serpentipes NCIMB 15042.</title>
        <authorList>
            <person name="Bowman J.P."/>
        </authorList>
    </citation>
    <scope>NUCLEOTIDE SEQUENCE [LARGE SCALE GENOMIC DNA]</scope>
    <source>
        <strain evidence="3 4">NCIMB 15042</strain>
    </source>
</reference>
<dbReference type="FunFam" id="3.40.50.880:FF:000003">
    <property type="entry name" value="Anthranilate synthase component II"/>
    <property type="match status" value="1"/>
</dbReference>
<dbReference type="GO" id="GO:0000162">
    <property type="term" value="P:L-tryptophan biosynthetic process"/>
    <property type="evidence" value="ECO:0007669"/>
    <property type="project" value="TreeGrafter"/>
</dbReference>
<dbReference type="InterPro" id="IPR050472">
    <property type="entry name" value="Anth_synth/Amidotransfase"/>
</dbReference>
<dbReference type="NCBIfam" id="TIGR00566">
    <property type="entry name" value="trpG_papA"/>
    <property type="match status" value="1"/>
</dbReference>
<evidence type="ECO:0000313" key="4">
    <source>
        <dbReference type="Proteomes" id="UP000321721"/>
    </source>
</evidence>
<feature type="domain" description="Glutamine amidotransferase" evidence="2">
    <location>
        <begin position="5"/>
        <end position="188"/>
    </location>
</feature>
<evidence type="ECO:0000313" key="3">
    <source>
        <dbReference type="EMBL" id="TXB64299.1"/>
    </source>
</evidence>
<dbReference type="GO" id="GO:0005829">
    <property type="term" value="C:cytosol"/>
    <property type="evidence" value="ECO:0007669"/>
    <property type="project" value="TreeGrafter"/>
</dbReference>
<keyword evidence="4" id="KW-1185">Reference proteome</keyword>
<dbReference type="InterPro" id="IPR006221">
    <property type="entry name" value="TrpG/PapA_dom"/>
</dbReference>
<dbReference type="RefSeq" id="WP_147101507.1">
    <property type="nucleotide sequence ID" value="NZ_VOOS01000005.1"/>
</dbReference>
<dbReference type="Proteomes" id="UP000321721">
    <property type="component" value="Unassembled WGS sequence"/>
</dbReference>
<dbReference type="PROSITE" id="PS51273">
    <property type="entry name" value="GATASE_TYPE_1"/>
    <property type="match status" value="1"/>
</dbReference>
<dbReference type="GO" id="GO:0004049">
    <property type="term" value="F:anthranilate synthase activity"/>
    <property type="evidence" value="ECO:0007669"/>
    <property type="project" value="TreeGrafter"/>
</dbReference>
<accession>A0A5C6RQM0</accession>
<evidence type="ECO:0000256" key="1">
    <source>
        <dbReference type="ARBA" id="ARBA00022962"/>
    </source>
</evidence>
<dbReference type="PRINTS" id="PR00097">
    <property type="entry name" value="ANTSNTHASEII"/>
</dbReference>
<dbReference type="Pfam" id="PF00117">
    <property type="entry name" value="GATase"/>
    <property type="match status" value="1"/>
</dbReference>
<name>A0A5C6RQM0_9FLAO</name>
<gene>
    <name evidence="3" type="ORF">FRY74_10930</name>
</gene>
<dbReference type="PANTHER" id="PTHR43418">
    <property type="entry name" value="MULTIFUNCTIONAL TRYPTOPHAN BIOSYNTHESIS PROTEIN-RELATED"/>
    <property type="match status" value="1"/>
</dbReference>
<dbReference type="OrthoDB" id="9786812at2"/>
<protein>
    <submittedName>
        <fullName evidence="3">Aminodeoxychorismate/anthranilate synthase component II</fullName>
    </submittedName>
</protein>
<comment type="caution">
    <text evidence="3">The sequence shown here is derived from an EMBL/GenBank/DDBJ whole genome shotgun (WGS) entry which is preliminary data.</text>
</comment>
<dbReference type="AlphaFoldDB" id="A0A5C6RQM0"/>
<dbReference type="InterPro" id="IPR029062">
    <property type="entry name" value="Class_I_gatase-like"/>
</dbReference>
<proteinExistence type="predicted"/>
<evidence type="ECO:0000259" key="2">
    <source>
        <dbReference type="Pfam" id="PF00117"/>
    </source>
</evidence>
<dbReference type="PRINTS" id="PR00096">
    <property type="entry name" value="GATASE"/>
</dbReference>
<dbReference type="Gene3D" id="3.40.50.880">
    <property type="match status" value="1"/>
</dbReference>
<organism evidence="3 4">
    <name type="scientific">Vicingus serpentipes</name>
    <dbReference type="NCBI Taxonomy" id="1926625"/>
    <lineage>
        <taxon>Bacteria</taxon>
        <taxon>Pseudomonadati</taxon>
        <taxon>Bacteroidota</taxon>
        <taxon>Flavobacteriia</taxon>
        <taxon>Flavobacteriales</taxon>
        <taxon>Vicingaceae</taxon>
        <taxon>Vicingus</taxon>
    </lineage>
</organism>
<dbReference type="CDD" id="cd01743">
    <property type="entry name" value="GATase1_Anthranilate_Synthase"/>
    <property type="match status" value="1"/>
</dbReference>
<sequence>MKKILVLDNYDSFTYNLVHYIEANGKYEVDVFRNDEISIEQVNNYETIVLSPGPGLPSEAGILKDLIKTYAPTKKILGVCLGMQAIGEVYGGNLENLDTVYHGVATNLTVTDHSDLIYKNLPQNFNVGRYHSWVISREKFPEVLNITAIEENNQIMSLKHKDYNLYGVQYHPESILTENGKEIINNFLAI</sequence>